<protein>
    <submittedName>
        <fullName evidence="1">Putative glutamine amidotransferase</fullName>
    </submittedName>
</protein>
<dbReference type="STRING" id="1758689.SGUI_1754"/>
<dbReference type="PATRIC" id="fig|1758689.4.peg.1818"/>
<dbReference type="RefSeq" id="WP_066638973.1">
    <property type="nucleotide sequence ID" value="NZ_CP014989.1"/>
</dbReference>
<accession>A0A1B1NCG5</accession>
<dbReference type="Proteomes" id="UP000092482">
    <property type="component" value="Chromosome"/>
</dbReference>
<dbReference type="PANTHER" id="PTHR43235">
    <property type="entry name" value="GLUTAMINE AMIDOTRANSFERASE PB2B2.05-RELATED"/>
    <property type="match status" value="1"/>
</dbReference>
<dbReference type="Gene3D" id="3.40.50.880">
    <property type="match status" value="1"/>
</dbReference>
<dbReference type="PROSITE" id="PS51273">
    <property type="entry name" value="GATASE_TYPE_1"/>
    <property type="match status" value="1"/>
</dbReference>
<dbReference type="KEGG" id="serj:SGUI_1754"/>
<keyword evidence="1" id="KW-0315">Glutamine amidotransferase</keyword>
<reference evidence="1 2" key="1">
    <citation type="submission" date="2016-03" db="EMBL/GenBank/DDBJ databases">
        <title>Shallow-sea hydrothermal system.</title>
        <authorList>
            <person name="Tang K."/>
        </authorList>
    </citation>
    <scope>NUCLEOTIDE SEQUENCE [LARGE SCALE GENOMIC DNA]</scope>
    <source>
        <strain evidence="1 2">JLT9</strain>
    </source>
</reference>
<dbReference type="SUPFAM" id="SSF52317">
    <property type="entry name" value="Class I glutamine amidotransferase-like"/>
    <property type="match status" value="1"/>
</dbReference>
<proteinExistence type="predicted"/>
<name>A0A1B1NCG5_9MICO</name>
<evidence type="ECO:0000313" key="1">
    <source>
        <dbReference type="EMBL" id="ANS79150.1"/>
    </source>
</evidence>
<dbReference type="Pfam" id="PF07722">
    <property type="entry name" value="Peptidase_C26"/>
    <property type="match status" value="1"/>
</dbReference>
<dbReference type="InterPro" id="IPR029062">
    <property type="entry name" value="Class_I_gatase-like"/>
</dbReference>
<dbReference type="InterPro" id="IPR011697">
    <property type="entry name" value="Peptidase_C26"/>
</dbReference>
<dbReference type="GO" id="GO:0005829">
    <property type="term" value="C:cytosol"/>
    <property type="evidence" value="ECO:0007669"/>
    <property type="project" value="TreeGrafter"/>
</dbReference>
<dbReference type="OrthoDB" id="9813383at2"/>
<dbReference type="AlphaFoldDB" id="A0A1B1NCG5"/>
<dbReference type="EMBL" id="CP014989">
    <property type="protein sequence ID" value="ANS79150.1"/>
    <property type="molecule type" value="Genomic_DNA"/>
</dbReference>
<sequence length="239" mass="24866">MSRPRIGLTTYYKEAAWGVWRRPAAIVPAAYVEGVASAGGTPVLLPPVGSDPSVLDVLDALVLVGGADVDAAQYAAAPHPSTAPEPVRDAPELALARAALERGLPLLAICRGVQVLNVALGGTLEQHLPERLGHTAYQPSPGVFGEVTFRTEPGSRIAAVLGEEAVSPCYHHQGVGGVADGLVVTARSADGVIQALEPADGPGWAIGVQFHPEENPADRRLFHALVAQATDPARDPRRS</sequence>
<dbReference type="GO" id="GO:0033969">
    <property type="term" value="F:gamma-glutamyl-gamma-aminobutyrate hydrolase activity"/>
    <property type="evidence" value="ECO:0007669"/>
    <property type="project" value="TreeGrafter"/>
</dbReference>
<dbReference type="GO" id="GO:0016740">
    <property type="term" value="F:transferase activity"/>
    <property type="evidence" value="ECO:0007669"/>
    <property type="project" value="UniProtKB-KW"/>
</dbReference>
<dbReference type="CDD" id="cd01745">
    <property type="entry name" value="GATase1_2"/>
    <property type="match status" value="1"/>
</dbReference>
<dbReference type="GO" id="GO:0006598">
    <property type="term" value="P:polyamine catabolic process"/>
    <property type="evidence" value="ECO:0007669"/>
    <property type="project" value="TreeGrafter"/>
</dbReference>
<evidence type="ECO:0000313" key="2">
    <source>
        <dbReference type="Proteomes" id="UP000092482"/>
    </source>
</evidence>
<keyword evidence="2" id="KW-1185">Reference proteome</keyword>
<organism evidence="1 2">
    <name type="scientific">Serinicoccus hydrothermalis</name>
    <dbReference type="NCBI Taxonomy" id="1758689"/>
    <lineage>
        <taxon>Bacteria</taxon>
        <taxon>Bacillati</taxon>
        <taxon>Actinomycetota</taxon>
        <taxon>Actinomycetes</taxon>
        <taxon>Micrococcales</taxon>
        <taxon>Ornithinimicrobiaceae</taxon>
        <taxon>Serinicoccus</taxon>
    </lineage>
</organism>
<dbReference type="PANTHER" id="PTHR43235:SF1">
    <property type="entry name" value="GLUTAMINE AMIDOTRANSFERASE PB2B2.05-RELATED"/>
    <property type="match status" value="1"/>
</dbReference>
<gene>
    <name evidence="1" type="ORF">SGUI_1754</name>
</gene>
<keyword evidence="1" id="KW-0808">Transferase</keyword>
<dbReference type="InterPro" id="IPR044668">
    <property type="entry name" value="PuuD-like"/>
</dbReference>